<organism evidence="9 10">
    <name type="scientific">Candidatus Geothrix skivensis</name>
    <dbReference type="NCBI Taxonomy" id="2954439"/>
    <lineage>
        <taxon>Bacteria</taxon>
        <taxon>Pseudomonadati</taxon>
        <taxon>Acidobacteriota</taxon>
        <taxon>Holophagae</taxon>
        <taxon>Holophagales</taxon>
        <taxon>Holophagaceae</taxon>
        <taxon>Geothrix</taxon>
    </lineage>
</organism>
<reference evidence="9" key="1">
    <citation type="submission" date="2020-10" db="EMBL/GenBank/DDBJ databases">
        <title>Connecting structure to function with the recovery of over 1000 high-quality activated sludge metagenome-assembled genomes encoding full-length rRNA genes using long-read sequencing.</title>
        <authorList>
            <person name="Singleton C.M."/>
            <person name="Petriglieri F."/>
            <person name="Kristensen J.M."/>
            <person name="Kirkegaard R.H."/>
            <person name="Michaelsen T.Y."/>
            <person name="Andersen M.H."/>
            <person name="Karst S.M."/>
            <person name="Dueholm M.S."/>
            <person name="Nielsen P.H."/>
            <person name="Albertsen M."/>
        </authorList>
    </citation>
    <scope>NUCLEOTIDE SEQUENCE</scope>
    <source>
        <strain evidence="9">Skiv_18-Q3-R9-52_MAXAC.067</strain>
    </source>
</reference>
<protein>
    <recommendedName>
        <fullName evidence="1">non-specific serine/threonine protein kinase</fullName>
        <ecNumber evidence="1">2.7.11.1</ecNumber>
    </recommendedName>
</protein>
<accession>A0A9D7XKQ0</accession>
<dbReference type="EMBL" id="JADKIO010000005">
    <property type="protein sequence ID" value="MBK9795770.1"/>
    <property type="molecule type" value="Genomic_DNA"/>
</dbReference>
<dbReference type="PROSITE" id="PS00107">
    <property type="entry name" value="PROTEIN_KINASE_ATP"/>
    <property type="match status" value="1"/>
</dbReference>
<dbReference type="Gene3D" id="3.30.200.20">
    <property type="entry name" value="Phosphorylase Kinase, domain 1"/>
    <property type="match status" value="1"/>
</dbReference>
<evidence type="ECO:0000313" key="10">
    <source>
        <dbReference type="Proteomes" id="UP000886657"/>
    </source>
</evidence>
<evidence type="ECO:0000256" key="1">
    <source>
        <dbReference type="ARBA" id="ARBA00012513"/>
    </source>
</evidence>
<evidence type="ECO:0000256" key="3">
    <source>
        <dbReference type="ARBA" id="ARBA00022679"/>
    </source>
</evidence>
<dbReference type="InterPro" id="IPR008271">
    <property type="entry name" value="Ser/Thr_kinase_AS"/>
</dbReference>
<evidence type="ECO:0000256" key="4">
    <source>
        <dbReference type="ARBA" id="ARBA00022741"/>
    </source>
</evidence>
<dbReference type="Proteomes" id="UP000886657">
    <property type="component" value="Unassembled WGS sequence"/>
</dbReference>
<dbReference type="Pfam" id="PF00069">
    <property type="entry name" value="Pkinase"/>
    <property type="match status" value="1"/>
</dbReference>
<sequence>MTLAPGTSLGPYEIVGSIGAGGMGEVYRAKDTRLGRDVAVKVLPTGITEDAHRLRRFELEAKTLAALSHPNVLAVYDVGHHEGSPYLVMELLEGETLRERLASGALPLSRAVELTLQIAHGLAAAHAKGLVHRDLKPANLFITMDGHLKILDFGLAKQATPPGDLSQLPTRDARSLTSEGFALGTPGYMSPEQVEGKPADARSDLFAVGVVFYEMLSGRRAFERNSIIETLSATLKEDPPELASPLGPMPASLQRLVARCLEKEPGSRYQRAQDLVQDLESALSEPSASGSHSGRWAWRFGRQSRSRTLLASALILLASGGGVLLWGLRRGPLPPAGLPGLVALPSKVLGSQEAAFLTDAIPDTLSTLLVGVEGLDMKVPPSSAQVEKVRGDLAKVAEAYRVEQVVLTTVTVQGESLILNVKLADAATQKVHWAGQFEGTRATYNTLVREAALALARALKPGTALDLGAGTNSEFELALKEGKHYSDRFGDFYQIQDFERAKGAFERALGLDPASARAMGHFATLWMMRAWGGPEYERTSNAEAERLARLALTLDPQAAVWGTLAQVEGSKRPASMERVLEYAIRSASPKSREPDHGAALGGAAGGPILMAAGGCRIFDRNPLAIADGAMGATGLTWQGHPETALPLLDRGLRIEPGHRFCLVAKSEALVALGRLDEAGQFLKRCEPKDTDRVWDAEFWRQVRFKLAVAQGDMATATVFANRAAKLWLAPQNKELDLNAVWTMPPGLMRIGRREEALRMLEKAMVAFPNAEGWLGVLYHPELRPAHGDPRFQRLIAQGKKDVTLALRIFQEARERGDLPAFLEAPMTQLQELLNRTP</sequence>
<dbReference type="GO" id="GO:0004674">
    <property type="term" value="F:protein serine/threonine kinase activity"/>
    <property type="evidence" value="ECO:0007669"/>
    <property type="project" value="UniProtKB-KW"/>
</dbReference>
<dbReference type="InterPro" id="IPR011990">
    <property type="entry name" value="TPR-like_helical_dom_sf"/>
</dbReference>
<dbReference type="SUPFAM" id="SSF48452">
    <property type="entry name" value="TPR-like"/>
    <property type="match status" value="1"/>
</dbReference>
<evidence type="ECO:0000259" key="8">
    <source>
        <dbReference type="PROSITE" id="PS50011"/>
    </source>
</evidence>
<feature type="binding site" evidence="7">
    <location>
        <position position="41"/>
    </location>
    <ligand>
        <name>ATP</name>
        <dbReference type="ChEBI" id="CHEBI:30616"/>
    </ligand>
</feature>
<dbReference type="FunFam" id="1.10.510.10:FF:000021">
    <property type="entry name" value="Serine/threonine protein kinase"/>
    <property type="match status" value="1"/>
</dbReference>
<dbReference type="PROSITE" id="PS50011">
    <property type="entry name" value="PROTEIN_KINASE_DOM"/>
    <property type="match status" value="1"/>
</dbReference>
<evidence type="ECO:0000256" key="7">
    <source>
        <dbReference type="PROSITE-ProRule" id="PRU10141"/>
    </source>
</evidence>
<evidence type="ECO:0000256" key="5">
    <source>
        <dbReference type="ARBA" id="ARBA00022777"/>
    </source>
</evidence>
<keyword evidence="5 9" id="KW-0418">Kinase</keyword>
<dbReference type="SMART" id="SM00220">
    <property type="entry name" value="S_TKc"/>
    <property type="match status" value="1"/>
</dbReference>
<evidence type="ECO:0000313" key="9">
    <source>
        <dbReference type="EMBL" id="MBK9795770.1"/>
    </source>
</evidence>
<keyword evidence="4 7" id="KW-0547">Nucleotide-binding</keyword>
<keyword evidence="6 7" id="KW-0067">ATP-binding</keyword>
<dbReference type="CDD" id="cd14014">
    <property type="entry name" value="STKc_PknB_like"/>
    <property type="match status" value="1"/>
</dbReference>
<dbReference type="Gene3D" id="1.25.40.10">
    <property type="entry name" value="Tetratricopeptide repeat domain"/>
    <property type="match status" value="1"/>
</dbReference>
<feature type="domain" description="Protein kinase" evidence="8">
    <location>
        <begin position="12"/>
        <end position="283"/>
    </location>
</feature>
<dbReference type="InterPro" id="IPR017441">
    <property type="entry name" value="Protein_kinase_ATP_BS"/>
</dbReference>
<comment type="caution">
    <text evidence="9">The sequence shown here is derived from an EMBL/GenBank/DDBJ whole genome shotgun (WGS) entry which is preliminary data.</text>
</comment>
<dbReference type="PROSITE" id="PS00108">
    <property type="entry name" value="PROTEIN_KINASE_ST"/>
    <property type="match status" value="1"/>
</dbReference>
<evidence type="ECO:0000256" key="6">
    <source>
        <dbReference type="ARBA" id="ARBA00022840"/>
    </source>
</evidence>
<dbReference type="Gene3D" id="1.10.510.10">
    <property type="entry name" value="Transferase(Phosphotransferase) domain 1"/>
    <property type="match status" value="1"/>
</dbReference>
<dbReference type="EC" id="2.7.11.1" evidence="1"/>
<dbReference type="PANTHER" id="PTHR43289">
    <property type="entry name" value="MITOGEN-ACTIVATED PROTEIN KINASE KINASE KINASE 20-RELATED"/>
    <property type="match status" value="1"/>
</dbReference>
<dbReference type="SUPFAM" id="SSF56112">
    <property type="entry name" value="Protein kinase-like (PK-like)"/>
    <property type="match status" value="1"/>
</dbReference>
<dbReference type="AlphaFoldDB" id="A0A9D7XKQ0"/>
<dbReference type="PANTHER" id="PTHR43289:SF6">
    <property type="entry name" value="SERINE_THREONINE-PROTEIN KINASE NEKL-3"/>
    <property type="match status" value="1"/>
</dbReference>
<gene>
    <name evidence="9" type="ORF">IPP58_04635</name>
</gene>
<evidence type="ECO:0000256" key="2">
    <source>
        <dbReference type="ARBA" id="ARBA00022527"/>
    </source>
</evidence>
<dbReference type="InterPro" id="IPR011009">
    <property type="entry name" value="Kinase-like_dom_sf"/>
</dbReference>
<keyword evidence="2 9" id="KW-0723">Serine/threonine-protein kinase</keyword>
<name>A0A9D7XKQ0_9BACT</name>
<dbReference type="InterPro" id="IPR000719">
    <property type="entry name" value="Prot_kinase_dom"/>
</dbReference>
<keyword evidence="3" id="KW-0808">Transferase</keyword>
<dbReference type="GO" id="GO:0005524">
    <property type="term" value="F:ATP binding"/>
    <property type="evidence" value="ECO:0007669"/>
    <property type="project" value="UniProtKB-UniRule"/>
</dbReference>
<proteinExistence type="predicted"/>